<evidence type="ECO:0000256" key="6">
    <source>
        <dbReference type="ARBA" id="ARBA00045885"/>
    </source>
</evidence>
<feature type="chain" id="PRO_5018296813" description="Acyl-peptide hydrolase" evidence="7">
    <location>
        <begin position="24"/>
        <end position="706"/>
    </location>
</feature>
<dbReference type="RefSeq" id="WP_124905134.1">
    <property type="nucleotide sequence ID" value="NZ_RQJP01000001.1"/>
</dbReference>
<dbReference type="InterPro" id="IPR011659">
    <property type="entry name" value="WD40"/>
</dbReference>
<dbReference type="Pfam" id="PF00930">
    <property type="entry name" value="DPPIV_N"/>
    <property type="match status" value="1"/>
</dbReference>
<dbReference type="PANTHER" id="PTHR42776">
    <property type="entry name" value="SERINE PEPTIDASE S9 FAMILY MEMBER"/>
    <property type="match status" value="1"/>
</dbReference>
<evidence type="ECO:0000313" key="11">
    <source>
        <dbReference type="Proteomes" id="UP000274271"/>
    </source>
</evidence>
<dbReference type="InterPro" id="IPR001375">
    <property type="entry name" value="Peptidase_S9_cat"/>
</dbReference>
<evidence type="ECO:0000256" key="3">
    <source>
        <dbReference type="ARBA" id="ARBA00022990"/>
    </source>
</evidence>
<reference evidence="10 11" key="1">
    <citation type="submission" date="2018-11" db="EMBL/GenBank/DDBJ databases">
        <authorList>
            <person name="Zhou Z."/>
            <person name="Wang G."/>
        </authorList>
    </citation>
    <scope>NUCLEOTIDE SEQUENCE [LARGE SCALE GENOMIC DNA]</scope>
    <source>
        <strain evidence="10 11">KCTC42998</strain>
    </source>
</reference>
<keyword evidence="11" id="KW-1185">Reference proteome</keyword>
<keyword evidence="1" id="KW-0378">Hydrolase</keyword>
<dbReference type="SUPFAM" id="SSF82171">
    <property type="entry name" value="DPP6 N-terminal domain-like"/>
    <property type="match status" value="1"/>
</dbReference>
<dbReference type="Gene3D" id="3.40.50.1820">
    <property type="entry name" value="alpha/beta hydrolase"/>
    <property type="match status" value="1"/>
</dbReference>
<keyword evidence="2" id="KW-0645">Protease</keyword>
<protein>
    <recommendedName>
        <fullName evidence="5">Acyl-peptide hydrolase</fullName>
    </recommendedName>
    <alternativeName>
        <fullName evidence="4">Acylaminoacyl-peptidase</fullName>
    </alternativeName>
</protein>
<evidence type="ECO:0000313" key="10">
    <source>
        <dbReference type="EMBL" id="RRB17988.1"/>
    </source>
</evidence>
<proteinExistence type="predicted"/>
<organism evidence="10 11">
    <name type="scientific">Larkinella knui</name>
    <dbReference type="NCBI Taxonomy" id="2025310"/>
    <lineage>
        <taxon>Bacteria</taxon>
        <taxon>Pseudomonadati</taxon>
        <taxon>Bacteroidota</taxon>
        <taxon>Cytophagia</taxon>
        <taxon>Cytophagales</taxon>
        <taxon>Spirosomataceae</taxon>
        <taxon>Larkinella</taxon>
    </lineage>
</organism>
<feature type="domain" description="Dipeptidylpeptidase IV N-terminal" evidence="9">
    <location>
        <begin position="303"/>
        <end position="404"/>
    </location>
</feature>
<dbReference type="AlphaFoldDB" id="A0A3P1CXV1"/>
<keyword evidence="7" id="KW-0732">Signal</keyword>
<feature type="domain" description="Peptidase S9 prolyl oligopeptidase catalytic" evidence="8">
    <location>
        <begin position="500"/>
        <end position="701"/>
    </location>
</feature>
<dbReference type="Gene3D" id="2.120.10.30">
    <property type="entry name" value="TolB, C-terminal domain"/>
    <property type="match status" value="2"/>
</dbReference>
<keyword evidence="3" id="KW-0007">Acetylation</keyword>
<dbReference type="Proteomes" id="UP000274271">
    <property type="component" value="Unassembled WGS sequence"/>
</dbReference>
<evidence type="ECO:0000256" key="1">
    <source>
        <dbReference type="ARBA" id="ARBA00022801"/>
    </source>
</evidence>
<accession>A0A3P1CXV1</accession>
<gene>
    <name evidence="10" type="ORF">EHT87_06865</name>
</gene>
<comment type="function">
    <text evidence="6">This enzyme catalyzes the hydrolysis of the N-terminal peptide bond of an N-acetylated peptide to generate an N-acetylated amino acid and a peptide with a free N-terminus. It preferentially cleaves off Ac-Ala, Ac-Met and Ac-Ser. Also, involved in the degradation of oxidized and glycated proteins.</text>
</comment>
<dbReference type="PROSITE" id="PS00708">
    <property type="entry name" value="PRO_ENDOPEP_SER"/>
    <property type="match status" value="1"/>
</dbReference>
<dbReference type="InterPro" id="IPR002471">
    <property type="entry name" value="Pept_S9_AS"/>
</dbReference>
<dbReference type="Pfam" id="PF07676">
    <property type="entry name" value="PD40"/>
    <property type="match status" value="2"/>
</dbReference>
<feature type="signal peptide" evidence="7">
    <location>
        <begin position="1"/>
        <end position="23"/>
    </location>
</feature>
<evidence type="ECO:0000256" key="7">
    <source>
        <dbReference type="SAM" id="SignalP"/>
    </source>
</evidence>
<dbReference type="GO" id="GO:0004252">
    <property type="term" value="F:serine-type endopeptidase activity"/>
    <property type="evidence" value="ECO:0007669"/>
    <property type="project" value="InterPro"/>
</dbReference>
<dbReference type="InterPro" id="IPR011042">
    <property type="entry name" value="6-blade_b-propeller_TolB-like"/>
</dbReference>
<name>A0A3P1CXV1_9BACT</name>
<evidence type="ECO:0000256" key="4">
    <source>
        <dbReference type="ARBA" id="ARBA00032284"/>
    </source>
</evidence>
<dbReference type="GO" id="GO:0006508">
    <property type="term" value="P:proteolysis"/>
    <property type="evidence" value="ECO:0007669"/>
    <property type="project" value="InterPro"/>
</dbReference>
<evidence type="ECO:0000259" key="8">
    <source>
        <dbReference type="Pfam" id="PF00326"/>
    </source>
</evidence>
<dbReference type="Pfam" id="PF00326">
    <property type="entry name" value="Peptidase_S9"/>
    <property type="match status" value="1"/>
</dbReference>
<keyword evidence="2" id="KW-0720">Serine protease</keyword>
<evidence type="ECO:0000256" key="2">
    <source>
        <dbReference type="ARBA" id="ARBA00022825"/>
    </source>
</evidence>
<sequence>MKTILFVCLITGIFLYKPTPTLAQSFQLEAVRSYPFPSDLTASAQGSRLAWVFNEQGKRNIYVAEGPDFSPRKLTAYTEDDGQEITSLSVSSDGKWVVYVRGGDHGSNWDEALPVNTLSSPVPIKVQIWSVPFAGGVPKALSEGDEPVISPRNDQIAFLKSGQAWTAPLDGSAPAKALFTARGETRSLEWSPDGSRLVFVSHRRDHAFIGVFTNSETPITWLDPSFSRDRSPRWSPDGTKVVFVRTPGLGGPPDSLLTPKPEPWAIWTADVAIGKAAPIWQAPKTRAGSLPPTHGGVNLHWAANDRIVFVSYQDGWPHLYSLPASGGTPLLLTPGSYMAEHIRLSTDRKWLVFSGNTGPDKQDIDRRHVVRVPVDQAAPEVLTPGTGLEWTPVVTGDGSTIALISATAQRPPLPAVMPFSKGTPRLLAQNLISAQFPQTRLVTPKQVIFKAADGVSVHAQLFEPEGVSAKKPAIIYVHGGPSRQMQLGWNYSDYYSNAYAWNQYLTSLGFAVLSVNYRLGIGYGHAFHQVADGGENGAAEYRDIRAAGEWLARQPQIDAGRIGIYGGSYGGYLTALALGRDSKLFAAGVDIHGEHDWTVYQSSLLSNRVEQVPDARQAAKIAWESSPVSAVNTWTSPVLIIHGDDDRNVGFSQSADLVRRLETKGVPMETLVIVDDTHHWMRHANALKVGQAMADFFKRKLLKKNP</sequence>
<evidence type="ECO:0000256" key="5">
    <source>
        <dbReference type="ARBA" id="ARBA00032596"/>
    </source>
</evidence>
<evidence type="ECO:0000259" key="9">
    <source>
        <dbReference type="Pfam" id="PF00930"/>
    </source>
</evidence>
<dbReference type="EMBL" id="RQJP01000001">
    <property type="protein sequence ID" value="RRB17988.1"/>
    <property type="molecule type" value="Genomic_DNA"/>
</dbReference>
<dbReference type="InterPro" id="IPR029058">
    <property type="entry name" value="AB_hydrolase_fold"/>
</dbReference>
<dbReference type="InterPro" id="IPR002469">
    <property type="entry name" value="Peptidase_S9B_N"/>
</dbReference>
<dbReference type="SUPFAM" id="SSF53474">
    <property type="entry name" value="alpha/beta-Hydrolases"/>
    <property type="match status" value="1"/>
</dbReference>
<dbReference type="OrthoDB" id="9812921at2"/>
<comment type="caution">
    <text evidence="10">The sequence shown here is derived from an EMBL/GenBank/DDBJ whole genome shotgun (WGS) entry which is preliminary data.</text>
</comment>
<dbReference type="PANTHER" id="PTHR42776:SF27">
    <property type="entry name" value="DIPEPTIDYL PEPTIDASE FAMILY MEMBER 6"/>
    <property type="match status" value="1"/>
</dbReference>